<feature type="compositionally biased region" description="Pro residues" evidence="1">
    <location>
        <begin position="813"/>
        <end position="824"/>
    </location>
</feature>
<proteinExistence type="predicted"/>
<feature type="region of interest" description="Disordered" evidence="1">
    <location>
        <begin position="1"/>
        <end position="41"/>
    </location>
</feature>
<feature type="compositionally biased region" description="Pro residues" evidence="1">
    <location>
        <begin position="1384"/>
        <end position="1393"/>
    </location>
</feature>
<feature type="region of interest" description="Disordered" evidence="1">
    <location>
        <begin position="310"/>
        <end position="370"/>
    </location>
</feature>
<feature type="region of interest" description="Disordered" evidence="1">
    <location>
        <begin position="523"/>
        <end position="599"/>
    </location>
</feature>
<evidence type="ECO:0000256" key="1">
    <source>
        <dbReference type="SAM" id="MobiDB-lite"/>
    </source>
</evidence>
<feature type="compositionally biased region" description="Pro residues" evidence="1">
    <location>
        <begin position="1192"/>
        <end position="1211"/>
    </location>
</feature>
<feature type="region of interest" description="Disordered" evidence="1">
    <location>
        <begin position="1037"/>
        <end position="1071"/>
    </location>
</feature>
<keyword evidence="3" id="KW-1185">Reference proteome</keyword>
<feature type="compositionally biased region" description="Pro residues" evidence="1">
    <location>
        <begin position="2018"/>
        <end position="2031"/>
    </location>
</feature>
<feature type="compositionally biased region" description="Pro residues" evidence="1">
    <location>
        <begin position="996"/>
        <end position="1013"/>
    </location>
</feature>
<feature type="region of interest" description="Disordered" evidence="1">
    <location>
        <begin position="1891"/>
        <end position="1933"/>
    </location>
</feature>
<feature type="compositionally biased region" description="Pro residues" evidence="1">
    <location>
        <begin position="1351"/>
        <end position="1363"/>
    </location>
</feature>
<feature type="compositionally biased region" description="Pro residues" evidence="1">
    <location>
        <begin position="567"/>
        <end position="577"/>
    </location>
</feature>
<gene>
    <name evidence="2" type="ORF">PAPYR_3794</name>
</gene>
<feature type="region of interest" description="Disordered" evidence="1">
    <location>
        <begin position="1433"/>
        <end position="1463"/>
    </location>
</feature>
<feature type="compositionally biased region" description="Basic and acidic residues" evidence="1">
    <location>
        <begin position="18"/>
        <end position="41"/>
    </location>
</feature>
<name>A0ABQ8UMN5_9EUKA</name>
<accession>A0ABQ8UMN5</accession>
<sequence length="2288" mass="235944">MEAVLEEPASYPSLSHTDLVDELKREEQQREQREKEKKGAKKEMTWVEKQILARLPFLHVELRALTVILRPREGPSLMARLADVALVNTDMDWAPREANNSLDEFFKRLTIGSFEVGLLSPAFKAFFPAQPPGARTASAPPSGRPLGGEDPYLPLLVLGPPDRTIFPNVHLVSALAEVKTPPPSASGGAGRSSSGRYGDASNPIESVHLFPSLDPVAARCFLDAKISFRTREQADRALPLYTRFQAQLHLGTATVHAAPFILEALGLWLGRTVGCLDRWGRHLELRVQQRKELLGASPAERLVQLQREARARRDQEEQQERAQKVEAKRRKEEAQRAAEEAKRAAARLRADDPRRTPAAASAAAAAQAAPPSAIPTGLIVPAAAGVAAAKEAPQPLAIAVEMNSSAVPDMESSAVLEASTELKEEAGEMQTLLKVAAFTPERSSVPALDVAVHVHELRVLYHTSPQVMLATIQQPPAIPAAAHAPWSSSLLLRGLDASVQAHLTHAQLALTVHEVAVRSAFRDAPDAHPGTSAEGSLGPGGERLSRTRLLERMPGGSGPTRTIFVRLPPPPPPPPTIRRPDGEAAGPQTRRGSMATDLPTQLPPSALPPLLGPVEEHTLPAPPMLQATLGARVRVPFWPDLSPFKPVPLPPAPVPTSLSLRPQDPARLVENHLANLLTAMLLVGRRADAPAPAATASPPIQLQQPGLVPRSQPTVAMNAAMAAPIDGRSRPLPLPPPTQAPLSRLGPKASCLVEAATLEAALVPIQFLEAVVPTLTTHWLTWAHPRTTPYPELLGTLRSATTPHAPLQTLAQPAPPPPPPPPAAPAKGRPKGFFLLQVPPENVTVHLEAGALAVVISSIVPPGPAGDGPPSQSQGAPAPPRLKLVLSKVTLCTAGQATFQEVLLREETIPDAARRGVLLAEGLGPEGAPLGPKWPTVPGDLRLSSLGRTDPGPASPTQGPLFFLGTVAEAALMLGPEPLLHPTPLALGLALHLPRAPPAPSAPGPAAKPPTPPTHAGSPGLLLGLKVAPHLQVAGPEAQLQDRPPLVHVQPVEPIPGRPHHHGRPRSGSLSGEAAAALVGLADRPKVRIEALGAPLDLRLRLTITHPAQTLPFRFLLDDPHPTPPHPARPPRLLVLMRSVKAEVSSWTGFAAAIVPHLSPFLAPVAARAPELPADLVAQVATLGGELLALPHRPPAPAPAPPPLPPPPPPSDGSQPTGGPAAAAVEASPARPPLALFALPGAPSSSSAASSAVSSTSSAPASPALAGPAAPPAAEGHADGPVVAVETLLLLHLRRLTVELVDPDCVRSGLPLPPGASPLSPEAERRGLVPAVLALELRSALVALSVAPAHTPPPRAALPPGEPTPTGQQQQPLAAGSPASAAPTNPPPPPPHGRPATPVQLPVGLAPADLARRFGGLPPYVALARRRMEEAAMAEARRPAADGTPGGKGKAAPQKGPSRGPGSAVAVRIAIDGLTVRPAIPPSQAGPASLTCPCPWVGLPHRSLFGGGLAFLPRSPCLLAGMAAGGAGAQVASPLFYPDLPLVAHQPNFLLSLPGAAPPARSPSPPHPAPTTTTTTTTADSACCPPHRLAGPGGSALELRLRPDAPPAAPGATQQPHGAIVRAPGLEALAPQPGALVRMDFGSQAGLVPASVVRLSGWVARALPLPLAYLARRLDPVAIAIPPAELDLDLVLTDCHADLLPAMHLLLALPQVDVTMLKTSPRTDHLAVLVDMALLAPARPPAVPPTPLSSPSLAPAGPTPLSPRSAAGPDLARSTAGSGADQAEDEERTQGPPEPLGLEMGGRPLGLPVVPDPRERAEALQALQQALASPISRTTPPARTASPPAISVAAAPQGPLEALMDPCVLRLDVALAQNKPLAVATRLFAPASGAFAAEPPGRAAPEEGPPEGGEGEADEGEGQPLTVPQPGRGMAGPGEAAWLQRALDVLGEARAGLLGGLVQRAAPLVGALQASLSMETVMRIVQAARQEVAILAPPAEPRAAPAALAAPAEPVAAHRPPAHPQLPPAAAPQPPSAANGALWDALAAQRHQRSRLEEAIAQLALAAAPRPQCAGWLDVFLTPRRPAAGPLRGPVPWRPLWVQLHGSVLLGFGSPPAPGKLPPDPAALVVPLGLRSGPDRAAPFVYSLSQGDAARFGGLLALHATHPEEECLFLGAAEGAQLEPWTAHLAPFCLPAAPASTCPCGVRPALGPDGSCQLAGAGGLVGAPMGLATPPASASGSPASSTDSFALLTAPPGQPAPGPGEEGVARLPTAPGRPRPAPTLSSLPRRHD</sequence>
<feature type="compositionally biased region" description="Low complexity" evidence="1">
    <location>
        <begin position="356"/>
        <end position="370"/>
    </location>
</feature>
<dbReference type="EMBL" id="JAPMOS010000015">
    <property type="protein sequence ID" value="KAJ4460073.1"/>
    <property type="molecule type" value="Genomic_DNA"/>
</dbReference>
<dbReference type="Proteomes" id="UP001141327">
    <property type="component" value="Unassembled WGS sequence"/>
</dbReference>
<feature type="compositionally biased region" description="Pro residues" evidence="1">
    <location>
        <begin position="1556"/>
        <end position="1569"/>
    </location>
</feature>
<feature type="region of interest" description="Disordered" evidence="1">
    <location>
        <begin position="1741"/>
        <end position="1806"/>
    </location>
</feature>
<comment type="caution">
    <text evidence="2">The sequence shown here is derived from an EMBL/GenBank/DDBJ whole genome shotgun (WGS) entry which is preliminary data.</text>
</comment>
<feature type="compositionally biased region" description="Basic and acidic residues" evidence="1">
    <location>
        <begin position="310"/>
        <end position="355"/>
    </location>
</feature>
<reference evidence="2" key="1">
    <citation type="journal article" date="2022" name="bioRxiv">
        <title>Genomics of Preaxostyla Flagellates Illuminates Evolutionary Transitions and the Path Towards Mitochondrial Loss.</title>
        <authorList>
            <person name="Novak L.V.F."/>
            <person name="Treitli S.C."/>
            <person name="Pyrih J."/>
            <person name="Halakuc P."/>
            <person name="Pipaliya S.V."/>
            <person name="Vacek V."/>
            <person name="Brzon O."/>
            <person name="Soukal P."/>
            <person name="Eme L."/>
            <person name="Dacks J.B."/>
            <person name="Karnkowska A."/>
            <person name="Elias M."/>
            <person name="Hampl V."/>
        </authorList>
    </citation>
    <scope>NUCLEOTIDE SEQUENCE</scope>
    <source>
        <strain evidence="2">RCP-MX</strain>
    </source>
</reference>
<evidence type="ECO:0000313" key="3">
    <source>
        <dbReference type="Proteomes" id="UP001141327"/>
    </source>
</evidence>
<feature type="region of interest" description="Disordered" evidence="1">
    <location>
        <begin position="2011"/>
        <end position="2034"/>
    </location>
</feature>
<feature type="region of interest" description="Disordered" evidence="1">
    <location>
        <begin position="2230"/>
        <end position="2288"/>
    </location>
</feature>
<feature type="region of interest" description="Disordered" evidence="1">
    <location>
        <begin position="1247"/>
        <end position="1277"/>
    </location>
</feature>
<feature type="compositionally biased region" description="Low complexity" evidence="1">
    <location>
        <begin position="1364"/>
        <end position="1383"/>
    </location>
</feature>
<feature type="compositionally biased region" description="Low complexity" evidence="1">
    <location>
        <begin position="2230"/>
        <end position="2246"/>
    </location>
</feature>
<feature type="region of interest" description="Disordered" evidence="1">
    <location>
        <begin position="807"/>
        <end position="830"/>
    </location>
</feature>
<feature type="region of interest" description="Disordered" evidence="1">
    <location>
        <begin position="1189"/>
        <end position="1227"/>
    </location>
</feature>
<feature type="compositionally biased region" description="Low complexity" evidence="1">
    <location>
        <begin position="1570"/>
        <end position="1586"/>
    </location>
</feature>
<feature type="region of interest" description="Disordered" evidence="1">
    <location>
        <begin position="996"/>
        <end position="1021"/>
    </location>
</feature>
<feature type="region of interest" description="Disordered" evidence="1">
    <location>
        <begin position="1554"/>
        <end position="1616"/>
    </location>
</feature>
<feature type="region of interest" description="Disordered" evidence="1">
    <location>
        <begin position="1351"/>
        <end position="1401"/>
    </location>
</feature>
<evidence type="ECO:0000313" key="2">
    <source>
        <dbReference type="EMBL" id="KAJ4460073.1"/>
    </source>
</evidence>
<organism evidence="2 3">
    <name type="scientific">Paratrimastix pyriformis</name>
    <dbReference type="NCBI Taxonomy" id="342808"/>
    <lineage>
        <taxon>Eukaryota</taxon>
        <taxon>Metamonada</taxon>
        <taxon>Preaxostyla</taxon>
        <taxon>Paratrimastigidae</taxon>
        <taxon>Paratrimastix</taxon>
    </lineage>
</organism>
<protein>
    <submittedName>
        <fullName evidence="2">Uncharacterized protein</fullName>
    </submittedName>
</protein>